<feature type="region of interest" description="Disordered" evidence="1">
    <location>
        <begin position="64"/>
        <end position="85"/>
    </location>
</feature>
<feature type="compositionally biased region" description="Polar residues" evidence="1">
    <location>
        <begin position="76"/>
        <end position="85"/>
    </location>
</feature>
<evidence type="ECO:0000313" key="2">
    <source>
        <dbReference type="EMBL" id="CAI9731303.1"/>
    </source>
</evidence>
<proteinExistence type="predicted"/>
<dbReference type="AlphaFoldDB" id="A0AA36FE36"/>
<organism evidence="2 3">
    <name type="scientific">Octopus vulgaris</name>
    <name type="common">Common octopus</name>
    <dbReference type="NCBI Taxonomy" id="6645"/>
    <lineage>
        <taxon>Eukaryota</taxon>
        <taxon>Metazoa</taxon>
        <taxon>Spiralia</taxon>
        <taxon>Lophotrochozoa</taxon>
        <taxon>Mollusca</taxon>
        <taxon>Cephalopoda</taxon>
        <taxon>Coleoidea</taxon>
        <taxon>Octopodiformes</taxon>
        <taxon>Octopoda</taxon>
        <taxon>Incirrata</taxon>
        <taxon>Octopodidae</taxon>
        <taxon>Octopus</taxon>
    </lineage>
</organism>
<evidence type="ECO:0000313" key="3">
    <source>
        <dbReference type="Proteomes" id="UP001162480"/>
    </source>
</evidence>
<dbReference type="EMBL" id="OX597825">
    <property type="protein sequence ID" value="CAI9731303.1"/>
    <property type="molecule type" value="Genomic_DNA"/>
</dbReference>
<reference evidence="2" key="1">
    <citation type="submission" date="2023-08" db="EMBL/GenBank/DDBJ databases">
        <authorList>
            <person name="Alioto T."/>
            <person name="Alioto T."/>
            <person name="Gomez Garrido J."/>
        </authorList>
    </citation>
    <scope>NUCLEOTIDE SEQUENCE</scope>
</reference>
<gene>
    <name evidence="2" type="ORF">OCTVUL_1B006615</name>
</gene>
<dbReference type="Proteomes" id="UP001162480">
    <property type="component" value="Chromosome 12"/>
</dbReference>
<accession>A0AA36FE36</accession>
<feature type="compositionally biased region" description="Basic and acidic residues" evidence="1">
    <location>
        <begin position="31"/>
        <end position="42"/>
    </location>
</feature>
<name>A0AA36FE36_OCTVU</name>
<protein>
    <submittedName>
        <fullName evidence="2">Uncharacterized protein</fullName>
    </submittedName>
</protein>
<sequence length="106" mass="12264">MNLVRDIEVYFHQPSDEAANGLFKIIKEEPKAQEQAKPKQEVTSEISKPENITTEKIEMSCEKPLPFVPPKKQRNEVATSKTGKRMMSTSHYCYHTRPYRVIVLIT</sequence>
<keyword evidence="3" id="KW-1185">Reference proteome</keyword>
<feature type="region of interest" description="Disordered" evidence="1">
    <location>
        <begin position="31"/>
        <end position="51"/>
    </location>
</feature>
<evidence type="ECO:0000256" key="1">
    <source>
        <dbReference type="SAM" id="MobiDB-lite"/>
    </source>
</evidence>